<keyword evidence="2 3" id="KW-0378">Hydrolase</keyword>
<evidence type="ECO:0000256" key="3">
    <source>
        <dbReference type="RuleBase" id="RU003476"/>
    </source>
</evidence>
<evidence type="ECO:0000313" key="6">
    <source>
        <dbReference type="Proteomes" id="UP000583800"/>
    </source>
</evidence>
<name>A0A7X0BZ98_9ACTN</name>
<dbReference type="Pfam" id="PF00293">
    <property type="entry name" value="NUDIX"/>
    <property type="match status" value="1"/>
</dbReference>
<dbReference type="RefSeq" id="WP_185082929.1">
    <property type="nucleotide sequence ID" value="NZ_JACHJB010000001.1"/>
</dbReference>
<evidence type="ECO:0000313" key="5">
    <source>
        <dbReference type="EMBL" id="MBB6344881.1"/>
    </source>
</evidence>
<dbReference type="CDD" id="cd04673">
    <property type="entry name" value="NUDIX_ADPRase"/>
    <property type="match status" value="1"/>
</dbReference>
<gene>
    <name evidence="5" type="ORF">FHU36_001390</name>
</gene>
<dbReference type="GO" id="GO:0016787">
    <property type="term" value="F:hydrolase activity"/>
    <property type="evidence" value="ECO:0007669"/>
    <property type="project" value="UniProtKB-KW"/>
</dbReference>
<evidence type="ECO:0000256" key="1">
    <source>
        <dbReference type="ARBA" id="ARBA00005582"/>
    </source>
</evidence>
<dbReference type="PRINTS" id="PR00502">
    <property type="entry name" value="NUDIXFAMILY"/>
</dbReference>
<dbReference type="EMBL" id="JACHJB010000001">
    <property type="protein sequence ID" value="MBB6344881.1"/>
    <property type="molecule type" value="Genomic_DNA"/>
</dbReference>
<dbReference type="AlphaFoldDB" id="A0A7X0BZ98"/>
<protein>
    <submittedName>
        <fullName evidence="5">ADP-ribose pyrophosphatase YjhB (NUDIX family)</fullName>
    </submittedName>
</protein>
<sequence length="130" mass="13524">MRVNCVGAVIIDGAGRILLVRRGHAPGAGLWSVPGGRVEPGETDAAAVEREVLEETGLRVAAGALAGTVERPGPGGVTYVIRDYLASVTGGETVAGDDAAAVRWCSRRDLARLPLVAGLAEVLEEWKVWP</sequence>
<dbReference type="PANTHER" id="PTHR43736">
    <property type="entry name" value="ADP-RIBOSE PYROPHOSPHATASE"/>
    <property type="match status" value="1"/>
</dbReference>
<reference evidence="5 6" key="1">
    <citation type="submission" date="2020-08" db="EMBL/GenBank/DDBJ databases">
        <title>Sequencing the genomes of 1000 actinobacteria strains.</title>
        <authorList>
            <person name="Klenk H.-P."/>
        </authorList>
    </citation>
    <scope>NUCLEOTIDE SEQUENCE [LARGE SCALE GENOMIC DNA]</scope>
    <source>
        <strain evidence="5 6">DSM 45913</strain>
    </source>
</reference>
<evidence type="ECO:0000259" key="4">
    <source>
        <dbReference type="PROSITE" id="PS51462"/>
    </source>
</evidence>
<dbReference type="Proteomes" id="UP000583800">
    <property type="component" value="Unassembled WGS sequence"/>
</dbReference>
<evidence type="ECO:0000256" key="2">
    <source>
        <dbReference type="ARBA" id="ARBA00022801"/>
    </source>
</evidence>
<dbReference type="PANTHER" id="PTHR43736:SF1">
    <property type="entry name" value="DIHYDRONEOPTERIN TRIPHOSPHATE DIPHOSPHATASE"/>
    <property type="match status" value="1"/>
</dbReference>
<dbReference type="Gene3D" id="3.90.79.10">
    <property type="entry name" value="Nucleoside Triphosphate Pyrophosphohydrolase"/>
    <property type="match status" value="1"/>
</dbReference>
<comment type="caution">
    <text evidence="5">The sequence shown here is derived from an EMBL/GenBank/DDBJ whole genome shotgun (WGS) entry which is preliminary data.</text>
</comment>
<dbReference type="InterPro" id="IPR000086">
    <property type="entry name" value="NUDIX_hydrolase_dom"/>
</dbReference>
<accession>A0A7X0BZ98</accession>
<proteinExistence type="inferred from homology"/>
<dbReference type="InterPro" id="IPR020084">
    <property type="entry name" value="NUDIX_hydrolase_CS"/>
</dbReference>
<dbReference type="InterPro" id="IPR020476">
    <property type="entry name" value="Nudix_hydrolase"/>
</dbReference>
<dbReference type="PROSITE" id="PS51462">
    <property type="entry name" value="NUDIX"/>
    <property type="match status" value="1"/>
</dbReference>
<dbReference type="SUPFAM" id="SSF55811">
    <property type="entry name" value="Nudix"/>
    <property type="match status" value="1"/>
</dbReference>
<organism evidence="5 6">
    <name type="scientific">Nonomuraea muscovyensis</name>
    <dbReference type="NCBI Taxonomy" id="1124761"/>
    <lineage>
        <taxon>Bacteria</taxon>
        <taxon>Bacillati</taxon>
        <taxon>Actinomycetota</taxon>
        <taxon>Actinomycetes</taxon>
        <taxon>Streptosporangiales</taxon>
        <taxon>Streptosporangiaceae</taxon>
        <taxon>Nonomuraea</taxon>
    </lineage>
</organism>
<keyword evidence="6" id="KW-1185">Reference proteome</keyword>
<dbReference type="InterPro" id="IPR015797">
    <property type="entry name" value="NUDIX_hydrolase-like_dom_sf"/>
</dbReference>
<comment type="similarity">
    <text evidence="1 3">Belongs to the Nudix hydrolase family.</text>
</comment>
<dbReference type="PROSITE" id="PS00893">
    <property type="entry name" value="NUDIX_BOX"/>
    <property type="match status" value="1"/>
</dbReference>
<feature type="domain" description="Nudix hydrolase" evidence="4">
    <location>
        <begin position="1"/>
        <end position="128"/>
    </location>
</feature>